<gene>
    <name evidence="2" type="ORF">KIW84_023320</name>
</gene>
<keyword evidence="1" id="KW-0611">Plant defense</keyword>
<dbReference type="Gene3D" id="3.80.10.10">
    <property type="entry name" value="Ribonuclease Inhibitor"/>
    <property type="match status" value="1"/>
</dbReference>
<dbReference type="PANTHER" id="PTHR36766">
    <property type="entry name" value="PLANT BROAD-SPECTRUM MILDEW RESISTANCE PROTEIN RPW8"/>
    <property type="match status" value="1"/>
</dbReference>
<proteinExistence type="predicted"/>
<dbReference type="AlphaFoldDB" id="A0A9D4YCN2"/>
<sequence length="108" mass="12155">CPEIEGLHEALQHMCALQSLLLANLPNLASLPDWLGNLILLDRLVISNCPKVTCLPMSIQGLTSLKRLGIHACSELGKRCKENTGEDWHKIAHVQDIDIWSRFDYMHV</sequence>
<dbReference type="Proteomes" id="UP001058974">
    <property type="component" value="Chromosome 2"/>
</dbReference>
<reference evidence="2 3" key="1">
    <citation type="journal article" date="2022" name="Nat. Genet.">
        <title>Improved pea reference genome and pan-genome highlight genomic features and evolutionary characteristics.</title>
        <authorList>
            <person name="Yang T."/>
            <person name="Liu R."/>
            <person name="Luo Y."/>
            <person name="Hu S."/>
            <person name="Wang D."/>
            <person name="Wang C."/>
            <person name="Pandey M.K."/>
            <person name="Ge S."/>
            <person name="Xu Q."/>
            <person name="Li N."/>
            <person name="Li G."/>
            <person name="Huang Y."/>
            <person name="Saxena R.K."/>
            <person name="Ji Y."/>
            <person name="Li M."/>
            <person name="Yan X."/>
            <person name="He Y."/>
            <person name="Liu Y."/>
            <person name="Wang X."/>
            <person name="Xiang C."/>
            <person name="Varshney R.K."/>
            <person name="Ding H."/>
            <person name="Gao S."/>
            <person name="Zong X."/>
        </authorList>
    </citation>
    <scope>NUCLEOTIDE SEQUENCE [LARGE SCALE GENOMIC DNA]</scope>
    <source>
        <strain evidence="2 3">cv. Zhongwan 6</strain>
    </source>
</reference>
<dbReference type="PANTHER" id="PTHR36766:SF42">
    <property type="entry name" value="NB-ARC DOMAIN DISEASE RESISTANCE PROTEIN"/>
    <property type="match status" value="1"/>
</dbReference>
<dbReference type="InterPro" id="IPR032675">
    <property type="entry name" value="LRR_dom_sf"/>
</dbReference>
<accession>A0A9D4YCN2</accession>
<comment type="caution">
    <text evidence="2">The sequence shown here is derived from an EMBL/GenBank/DDBJ whole genome shotgun (WGS) entry which is preliminary data.</text>
</comment>
<organism evidence="2 3">
    <name type="scientific">Pisum sativum</name>
    <name type="common">Garden pea</name>
    <name type="synonym">Lathyrus oleraceus</name>
    <dbReference type="NCBI Taxonomy" id="3888"/>
    <lineage>
        <taxon>Eukaryota</taxon>
        <taxon>Viridiplantae</taxon>
        <taxon>Streptophyta</taxon>
        <taxon>Embryophyta</taxon>
        <taxon>Tracheophyta</taxon>
        <taxon>Spermatophyta</taxon>
        <taxon>Magnoliopsida</taxon>
        <taxon>eudicotyledons</taxon>
        <taxon>Gunneridae</taxon>
        <taxon>Pentapetalae</taxon>
        <taxon>rosids</taxon>
        <taxon>fabids</taxon>
        <taxon>Fabales</taxon>
        <taxon>Fabaceae</taxon>
        <taxon>Papilionoideae</taxon>
        <taxon>50 kb inversion clade</taxon>
        <taxon>NPAAA clade</taxon>
        <taxon>Hologalegina</taxon>
        <taxon>IRL clade</taxon>
        <taxon>Fabeae</taxon>
        <taxon>Lathyrus</taxon>
    </lineage>
</organism>
<evidence type="ECO:0000256" key="1">
    <source>
        <dbReference type="ARBA" id="ARBA00022821"/>
    </source>
</evidence>
<dbReference type="SUPFAM" id="SSF52047">
    <property type="entry name" value="RNI-like"/>
    <property type="match status" value="1"/>
</dbReference>
<dbReference type="Gramene" id="Psat02G0332000-T1">
    <property type="protein sequence ID" value="KAI5437147.1"/>
    <property type="gene ID" value="KIW84_023320"/>
</dbReference>
<name>A0A9D4YCN2_PEA</name>
<dbReference type="GO" id="GO:0006952">
    <property type="term" value="P:defense response"/>
    <property type="evidence" value="ECO:0007669"/>
    <property type="project" value="UniProtKB-KW"/>
</dbReference>
<evidence type="ECO:0000313" key="3">
    <source>
        <dbReference type="Proteomes" id="UP001058974"/>
    </source>
</evidence>
<protein>
    <submittedName>
        <fullName evidence="2">Uncharacterized protein</fullName>
    </submittedName>
</protein>
<evidence type="ECO:0000313" key="2">
    <source>
        <dbReference type="EMBL" id="KAI5437147.1"/>
    </source>
</evidence>
<dbReference type="EMBL" id="JAMSHJ010000002">
    <property type="protein sequence ID" value="KAI5437147.1"/>
    <property type="molecule type" value="Genomic_DNA"/>
</dbReference>
<feature type="non-terminal residue" evidence="2">
    <location>
        <position position="1"/>
    </location>
</feature>
<keyword evidence="3" id="KW-1185">Reference proteome</keyword>